<dbReference type="AlphaFoldDB" id="A0A9Q9M3N1"/>
<evidence type="ECO:0000256" key="2">
    <source>
        <dbReference type="SAM" id="SignalP"/>
    </source>
</evidence>
<reference evidence="3" key="1">
    <citation type="submission" date="2021-08" db="EMBL/GenBank/DDBJ databases">
        <authorList>
            <person name="Nwanade C."/>
            <person name="Wang M."/>
            <person name="Masoudi A."/>
            <person name="Yu Z."/>
            <person name="Liu J."/>
        </authorList>
    </citation>
    <scope>NUCLEOTIDE SEQUENCE</scope>
    <source>
        <strain evidence="3">S122</strain>
    </source>
</reference>
<dbReference type="RefSeq" id="WP_259971871.1">
    <property type="nucleotide sequence ID" value="NZ_CP081070.1"/>
</dbReference>
<evidence type="ECO:0000313" key="3">
    <source>
        <dbReference type="EMBL" id="UWQ54624.1"/>
    </source>
</evidence>
<keyword evidence="2" id="KW-0732">Signal</keyword>
<gene>
    <name evidence="3" type="ORF">K3721_03560</name>
</gene>
<keyword evidence="1" id="KW-0472">Membrane</keyword>
<dbReference type="Proteomes" id="UP001058713">
    <property type="component" value="Chromosome"/>
</dbReference>
<protein>
    <submittedName>
        <fullName evidence="3">TIGR02186 family protein</fullName>
    </submittedName>
</protein>
<dbReference type="KEGG" id="lcae:K3721_03560"/>
<keyword evidence="1" id="KW-0812">Transmembrane</keyword>
<name>A0A9Q9M3N1_LEICA</name>
<keyword evidence="1" id="KW-1133">Transmembrane helix</keyword>
<feature type="signal peptide" evidence="2">
    <location>
        <begin position="1"/>
        <end position="24"/>
    </location>
</feature>
<feature type="chain" id="PRO_5040354275" evidence="2">
    <location>
        <begin position="25"/>
        <end position="261"/>
    </location>
</feature>
<dbReference type="Pfam" id="PF09608">
    <property type="entry name" value="Alph_Pro_TM"/>
    <property type="match status" value="1"/>
</dbReference>
<evidence type="ECO:0000313" key="4">
    <source>
        <dbReference type="Proteomes" id="UP001058713"/>
    </source>
</evidence>
<dbReference type="EMBL" id="CP081070">
    <property type="protein sequence ID" value="UWQ54624.1"/>
    <property type="molecule type" value="Genomic_DNA"/>
</dbReference>
<evidence type="ECO:0000256" key="1">
    <source>
        <dbReference type="SAM" id="Phobius"/>
    </source>
</evidence>
<dbReference type="InterPro" id="IPR019088">
    <property type="entry name" value="CHP02186-rel_TM"/>
</dbReference>
<sequence>MRKLLLSALTAAAMALLPHSAAQAGKEEVVLGLSQDRVAITATFDGSEILVFGAVKRETPIPQDDPLEVVVAVSGPAPSVMVRRKEKKLGIWVNVDSVLVDSAPAFYAVATSAPFDQVLTDTEDLRYRISIKRAIRSVGAAMHIRGAQAFADAVVRIREKNGLYSLRENTVAVDEQTLFRTAIEMPADLTEGSYLTRIFLTRGGEVVSSYETTIDVRKVGLERFLYSLSREQPFLYGLMSLAIAVAAGWGASAAFSLLRNR</sequence>
<accession>A0A9Q9M3N1</accession>
<feature type="transmembrane region" description="Helical" evidence="1">
    <location>
        <begin position="234"/>
        <end position="258"/>
    </location>
</feature>
<organism evidence="3 4">
    <name type="scientific">Leisingera caerulea</name>
    <name type="common">Phaeobacter caeruleus</name>
    <dbReference type="NCBI Taxonomy" id="506591"/>
    <lineage>
        <taxon>Bacteria</taxon>
        <taxon>Pseudomonadati</taxon>
        <taxon>Pseudomonadota</taxon>
        <taxon>Alphaproteobacteria</taxon>
        <taxon>Rhodobacterales</taxon>
        <taxon>Roseobacteraceae</taxon>
        <taxon>Leisingera</taxon>
    </lineage>
</organism>
<proteinExistence type="predicted"/>